<reference evidence="4 5" key="1">
    <citation type="journal article" date="2016" name="Nat. Commun.">
        <title>Thousands of microbial genomes shed light on interconnected biogeochemical processes in an aquifer system.</title>
        <authorList>
            <person name="Anantharaman K."/>
            <person name="Brown C.T."/>
            <person name="Hug L.A."/>
            <person name="Sharon I."/>
            <person name="Castelle C.J."/>
            <person name="Probst A.J."/>
            <person name="Thomas B.C."/>
            <person name="Singh A."/>
            <person name="Wilkins M.J."/>
            <person name="Karaoz U."/>
            <person name="Brodie E.L."/>
            <person name="Williams K.H."/>
            <person name="Hubbard S.S."/>
            <person name="Banfield J.F."/>
        </authorList>
    </citation>
    <scope>NUCLEOTIDE SEQUENCE [LARGE SCALE GENOMIC DNA]</scope>
</reference>
<dbReference type="Proteomes" id="UP000177390">
    <property type="component" value="Unassembled WGS sequence"/>
</dbReference>
<evidence type="ECO:0000313" key="5">
    <source>
        <dbReference type="Proteomes" id="UP000177390"/>
    </source>
</evidence>
<dbReference type="SUPFAM" id="SSF53756">
    <property type="entry name" value="UDP-Glycosyltransferase/glycogen phosphorylase"/>
    <property type="match status" value="1"/>
</dbReference>
<proteinExistence type="predicted"/>
<accession>A0A1F5EVM2</accession>
<evidence type="ECO:0000313" key="4">
    <source>
        <dbReference type="EMBL" id="OGD71326.1"/>
    </source>
</evidence>
<evidence type="ECO:0000259" key="2">
    <source>
        <dbReference type="Pfam" id="PF00534"/>
    </source>
</evidence>
<evidence type="ECO:0000256" key="1">
    <source>
        <dbReference type="ARBA" id="ARBA00022679"/>
    </source>
</evidence>
<dbReference type="PANTHER" id="PTHR46401:SF2">
    <property type="entry name" value="GLYCOSYLTRANSFERASE WBBK-RELATED"/>
    <property type="match status" value="1"/>
</dbReference>
<dbReference type="InterPro" id="IPR001296">
    <property type="entry name" value="Glyco_trans_1"/>
</dbReference>
<sequence>MKTMQIGIDARFYGTKHTGIGRYVQNLILNLAKVDKTNQYLVFGGELVRDEIKEFANFKWVKLETRPYTIAEQLINAIVFYNAKLDLLHVPHFNAPIYYPGKYVITIHDLIKHLSVGKATTTLPHYQYLIKHFAYRMAIRINLVRADKIIVPAFFWKDYLIKHFHVPEAKIFVTYESAGKALTKKSKLNPPEVLRKYGLVKPFVIYTGNLYPHKNVPFLVEAIRQFDASHEHHLTLALACARDDSFKNVVETDETIKFLGYVPDPELAILYSQALALVQPSLIEGFGLTGLEAMSVGLPVLSSNATCLPEIYGDAALYFDPRSLDDLVRKLALLFTDQVTQVKLIAAGKKRVREFSWQRMARQTLSVYKSAVLAATK</sequence>
<dbReference type="EMBL" id="MFAH01000029">
    <property type="protein sequence ID" value="OGD71326.1"/>
    <property type="molecule type" value="Genomic_DNA"/>
</dbReference>
<feature type="domain" description="Glycosyl transferase family 1" evidence="2">
    <location>
        <begin position="201"/>
        <end position="351"/>
    </location>
</feature>
<dbReference type="Gene3D" id="3.40.50.2000">
    <property type="entry name" value="Glycogen Phosphorylase B"/>
    <property type="match status" value="2"/>
</dbReference>
<feature type="domain" description="Glycosyltransferase subfamily 4-like N-terminal" evidence="3">
    <location>
        <begin position="19"/>
        <end position="175"/>
    </location>
</feature>
<keyword evidence="1" id="KW-0808">Transferase</keyword>
<dbReference type="PANTHER" id="PTHR46401">
    <property type="entry name" value="GLYCOSYLTRANSFERASE WBBK-RELATED"/>
    <property type="match status" value="1"/>
</dbReference>
<evidence type="ECO:0008006" key="6">
    <source>
        <dbReference type="Google" id="ProtNLM"/>
    </source>
</evidence>
<dbReference type="Pfam" id="PF00534">
    <property type="entry name" value="Glycos_transf_1"/>
    <property type="match status" value="1"/>
</dbReference>
<organism evidence="4 5">
    <name type="scientific">Candidatus Collierbacteria bacterium RIFCSPHIGHO2_02_FULL_49_10</name>
    <dbReference type="NCBI Taxonomy" id="1817723"/>
    <lineage>
        <taxon>Bacteria</taxon>
        <taxon>Candidatus Collieribacteriota</taxon>
    </lineage>
</organism>
<comment type="caution">
    <text evidence="4">The sequence shown here is derived from an EMBL/GenBank/DDBJ whole genome shotgun (WGS) entry which is preliminary data.</text>
</comment>
<dbReference type="GO" id="GO:0016757">
    <property type="term" value="F:glycosyltransferase activity"/>
    <property type="evidence" value="ECO:0007669"/>
    <property type="project" value="InterPro"/>
</dbReference>
<protein>
    <recommendedName>
        <fullName evidence="6">Glycosyl transferase family 1 domain-containing protein</fullName>
    </recommendedName>
</protein>
<dbReference type="Pfam" id="PF13439">
    <property type="entry name" value="Glyco_transf_4"/>
    <property type="match status" value="1"/>
</dbReference>
<gene>
    <name evidence="4" type="ORF">A3D09_00140</name>
</gene>
<dbReference type="InterPro" id="IPR028098">
    <property type="entry name" value="Glyco_trans_4-like_N"/>
</dbReference>
<dbReference type="CDD" id="cd03809">
    <property type="entry name" value="GT4_MtfB-like"/>
    <property type="match status" value="1"/>
</dbReference>
<dbReference type="GO" id="GO:0009103">
    <property type="term" value="P:lipopolysaccharide biosynthetic process"/>
    <property type="evidence" value="ECO:0007669"/>
    <property type="project" value="TreeGrafter"/>
</dbReference>
<name>A0A1F5EVM2_9BACT</name>
<dbReference type="AlphaFoldDB" id="A0A1F5EVM2"/>
<evidence type="ECO:0000259" key="3">
    <source>
        <dbReference type="Pfam" id="PF13439"/>
    </source>
</evidence>